<name>A0A5S6QWH5_TRIMR</name>
<evidence type="ECO:0000259" key="3">
    <source>
        <dbReference type="Pfam" id="PF25469"/>
    </source>
</evidence>
<protein>
    <submittedName>
        <fullName evidence="5">NACHT domain-containing protein</fullName>
    </submittedName>
</protein>
<reference evidence="5" key="1">
    <citation type="submission" date="2019-12" db="UniProtKB">
        <authorList>
            <consortium name="WormBaseParasite"/>
        </authorList>
    </citation>
    <scope>IDENTIFICATION</scope>
</reference>
<evidence type="ECO:0000313" key="4">
    <source>
        <dbReference type="Proteomes" id="UP000046395"/>
    </source>
</evidence>
<keyword evidence="1" id="KW-0853">WD repeat</keyword>
<evidence type="ECO:0000313" key="5">
    <source>
        <dbReference type="WBParaSite" id="TMUE_3000011771.1"/>
    </source>
</evidence>
<dbReference type="InterPro" id="IPR057588">
    <property type="entry name" value="NWD1/2-like_WH"/>
</dbReference>
<feature type="domain" description="NWD1/2-like winged helix-turn-helix" evidence="3">
    <location>
        <begin position="784"/>
        <end position="901"/>
    </location>
</feature>
<sequence length="966" mass="109681">MWNVHDELEGFRGVRSRQRRTTLKKRSVLGGVESYLRKEKWRIFSATLAADVKFNQRICMPVLRPLAWATMYTSKGEQSCCFEELLTTRFCCCQGLMAHGQLRVGFSWQATRKGVSTEDVPLAASTGQIDLPALADIARDEECLVLKLDFILPRLFTFDFGQTSLLWTPSGLFQPQVHLPSTNSLQLIHRLLDNLISRHEEQAPSVRVHLSQVLLFFWCPNELKDERRLFYLDILHELQVACLSYGAEVIIVDPFEWYGSSVAIQPDMLSLFLQELCHCKRFSSGPFFVAITCEQCNTFVLPSVLAEEVVSQLTTHFSEQKRPFPFSDLYQTVQDSKGRRYFELKRFDTLGQKGLDAYALLCMRLETCRQTEQDEPWLSKIFPYLYELLISRASEGEAQFNNRSLVVWKRDIAVTKLNLHQGDDSSHDRASCLGSQRSSGLSTCDVEILMAPLVHVQTFSDPSSTTFIKQGSLDSYLRKFYYRVSTKLKCKIQAGLDVGRSESDEDQLLLSFKEDGIVHCQYALCHQKDILLGQDSLVSQVKAAFEKINAGQRSIAILKGSHGQGKTALLCHIADEVSSWMDIGYVVLRFARLTPLSSTIHELLLGCCLELCGQFQLKTILPDRVSRYSIQQIFDWLKECCDQVAYKTCGKPVLLLVDDIHRLKESSSISDSKLPFWLPTRLPPNMLFLATLNEEVHLEQRFYTDVVTRDCIFAIPPLLADNCRLLYERYIDRGGDGVQLLSNDSRLDGMGACPLAIRMLAEMPETVEWISSEQANEPANVLTKLAALVDARFRMAERRCGSLICRFALSYIECAHFGLTLGELLDLLTCCEPAMHEVLSKAGKDQEVHQFPLAIWLKLKQCLGCLLEEVVCDGRTVYKWAHRFVVGVVRRRYLCTVQELKDCHMSLATLLNSTLSPIGIMDSAALNVKLRPVMPRPLVYASNDGTPVFNLRVIRSLWYHLLHTGE</sequence>
<dbReference type="WBParaSite" id="TMUE_3000011771.1">
    <property type="protein sequence ID" value="TMUE_3000011771.1"/>
    <property type="gene ID" value="WBGene00292901"/>
</dbReference>
<evidence type="ECO:0000256" key="2">
    <source>
        <dbReference type="ARBA" id="ARBA00022737"/>
    </source>
</evidence>
<dbReference type="Proteomes" id="UP000046395">
    <property type="component" value="Unassembled WGS sequence"/>
</dbReference>
<dbReference type="InterPro" id="IPR052752">
    <property type="entry name" value="NACHT-WD_repeat"/>
</dbReference>
<keyword evidence="2" id="KW-0677">Repeat</keyword>
<dbReference type="InterPro" id="IPR027417">
    <property type="entry name" value="P-loop_NTPase"/>
</dbReference>
<organism evidence="4 5">
    <name type="scientific">Trichuris muris</name>
    <name type="common">Mouse whipworm</name>
    <dbReference type="NCBI Taxonomy" id="70415"/>
    <lineage>
        <taxon>Eukaryota</taxon>
        <taxon>Metazoa</taxon>
        <taxon>Ecdysozoa</taxon>
        <taxon>Nematoda</taxon>
        <taxon>Enoplea</taxon>
        <taxon>Dorylaimia</taxon>
        <taxon>Trichinellida</taxon>
        <taxon>Trichuridae</taxon>
        <taxon>Trichuris</taxon>
    </lineage>
</organism>
<dbReference type="PANTHER" id="PTHR19871:SF38">
    <property type="entry name" value="PROTEIN QUI-1"/>
    <property type="match status" value="1"/>
</dbReference>
<evidence type="ECO:0000256" key="1">
    <source>
        <dbReference type="ARBA" id="ARBA00022574"/>
    </source>
</evidence>
<dbReference type="Pfam" id="PF25469">
    <property type="entry name" value="WHD_NWD1"/>
    <property type="match status" value="1"/>
</dbReference>
<proteinExistence type="predicted"/>
<dbReference type="AlphaFoldDB" id="A0A5S6QWH5"/>
<dbReference type="PANTHER" id="PTHR19871">
    <property type="entry name" value="BETA TRANSDUCIN-RELATED PROTEIN"/>
    <property type="match status" value="1"/>
</dbReference>
<dbReference type="SUPFAM" id="SSF52540">
    <property type="entry name" value="P-loop containing nucleoside triphosphate hydrolases"/>
    <property type="match status" value="1"/>
</dbReference>
<dbReference type="Gene3D" id="3.40.50.300">
    <property type="entry name" value="P-loop containing nucleotide triphosphate hydrolases"/>
    <property type="match status" value="1"/>
</dbReference>
<accession>A0A5S6QWH5</accession>
<keyword evidence="4" id="KW-1185">Reference proteome</keyword>
<dbReference type="STRING" id="70415.A0A5S6QWH5"/>